<accession>A0A7I8IRA6</accession>
<evidence type="ECO:0000313" key="2">
    <source>
        <dbReference type="EMBL" id="CAA2620740.1"/>
    </source>
</evidence>
<evidence type="ECO:0000313" key="3">
    <source>
        <dbReference type="Proteomes" id="UP001189122"/>
    </source>
</evidence>
<feature type="region of interest" description="Disordered" evidence="1">
    <location>
        <begin position="1"/>
        <end position="27"/>
    </location>
</feature>
<protein>
    <submittedName>
        <fullName evidence="2">Uncharacterized protein</fullName>
    </submittedName>
</protein>
<dbReference type="EMBL" id="LR743592">
    <property type="protein sequence ID" value="CAA2620740.1"/>
    <property type="molecule type" value="Genomic_DNA"/>
</dbReference>
<organism evidence="2">
    <name type="scientific">Spirodela intermedia</name>
    <name type="common">Intermediate duckweed</name>
    <dbReference type="NCBI Taxonomy" id="51605"/>
    <lineage>
        <taxon>Eukaryota</taxon>
        <taxon>Viridiplantae</taxon>
        <taxon>Streptophyta</taxon>
        <taxon>Embryophyta</taxon>
        <taxon>Tracheophyta</taxon>
        <taxon>Spermatophyta</taxon>
        <taxon>Magnoliopsida</taxon>
        <taxon>Liliopsida</taxon>
        <taxon>Araceae</taxon>
        <taxon>Lemnoideae</taxon>
        <taxon>Spirodela</taxon>
    </lineage>
</organism>
<reference evidence="2 3" key="1">
    <citation type="submission" date="2019-12" db="EMBL/GenBank/DDBJ databases">
        <authorList>
            <person name="Scholz U."/>
            <person name="Mascher M."/>
            <person name="Fiebig A."/>
        </authorList>
    </citation>
    <scope>NUCLEOTIDE SEQUENCE</scope>
</reference>
<proteinExistence type="predicted"/>
<evidence type="ECO:0000256" key="1">
    <source>
        <dbReference type="SAM" id="MobiDB-lite"/>
    </source>
</evidence>
<keyword evidence="3" id="KW-1185">Reference proteome</keyword>
<dbReference type="EMBL" id="CACRZD030000005">
    <property type="protein sequence ID" value="CAA6660492.1"/>
    <property type="molecule type" value="Genomic_DNA"/>
</dbReference>
<name>A0A7I8IRA6_SPIIN</name>
<dbReference type="AlphaFoldDB" id="A0A7I8IRA6"/>
<gene>
    <name evidence="2" type="ORF">SI7747_05006909</name>
</gene>
<sequence length="27" mass="2899">MRKSPDVLGQPGSGPTSLPIQHDVRLL</sequence>
<dbReference type="Proteomes" id="UP001189122">
    <property type="component" value="Unassembled WGS sequence"/>
</dbReference>